<dbReference type="Proteomes" id="UP000271193">
    <property type="component" value="Chromosome"/>
</dbReference>
<evidence type="ECO:0008006" key="4">
    <source>
        <dbReference type="Google" id="ProtNLM"/>
    </source>
</evidence>
<protein>
    <recommendedName>
        <fullName evidence="4">HmuY protein</fullName>
    </recommendedName>
</protein>
<name>A0A3G6THV1_9FLAO</name>
<evidence type="ECO:0000256" key="1">
    <source>
        <dbReference type="SAM" id="SignalP"/>
    </source>
</evidence>
<proteinExistence type="predicted"/>
<dbReference type="KEGG" id="cben:EG339_14060"/>
<keyword evidence="1" id="KW-0732">Signal</keyword>
<sequence>MKKILFYLLVGTSFIAQSCMNPNEDPVSVIPSEGASVNPFVNGSAQPNQVWIDLSDIDALSGQPKQTVTNRTDWDLAFYSGNEFKVVLNTSIMMAAAKIQNAVNIENVKESDVKALKDDVQVANFNPDNVQYIDDVKGNFPSGATAIEEIRANASENAVYLVNLGKELYTGTIATGSTITGGEDRGWMKVQIVRMGDGYKVKYGELNATGAAIKEVEVKKNKAYNYTFFSLKKNKEVIIQPEKSKWDICFTVFTNIIPSVGSYINADFVTTNNIGNVGAYEVKVASGTMVDTFNKFKKEDVDDSRFVYNDQRVIGGNWREVGPEGSKVKGDIFYIIKDASGAYYKIRFVKIVNEKGERGNPTFMYKAL</sequence>
<accession>A0A3G6THV1</accession>
<dbReference type="CDD" id="cd12105">
    <property type="entry name" value="HmuY"/>
    <property type="match status" value="1"/>
</dbReference>
<dbReference type="EMBL" id="CP033932">
    <property type="protein sequence ID" value="AZB25630.1"/>
    <property type="molecule type" value="Genomic_DNA"/>
</dbReference>
<organism evidence="2 3">
    <name type="scientific">Chryseobacterium bernardetii</name>
    <dbReference type="NCBI Taxonomy" id="1241978"/>
    <lineage>
        <taxon>Bacteria</taxon>
        <taxon>Pseudomonadati</taxon>
        <taxon>Bacteroidota</taxon>
        <taxon>Flavobacteriia</taxon>
        <taxon>Flavobacteriales</taxon>
        <taxon>Weeksellaceae</taxon>
        <taxon>Chryseobacterium group</taxon>
        <taxon>Chryseobacterium</taxon>
    </lineage>
</organism>
<feature type="signal peptide" evidence="1">
    <location>
        <begin position="1"/>
        <end position="18"/>
    </location>
</feature>
<reference evidence="3" key="1">
    <citation type="submission" date="2018-11" db="EMBL/GenBank/DDBJ databases">
        <title>Proposal to divide the Flavobacteriaceae and reorganize its genera based on Amino Acid Identity values calculated from whole genome sequences.</title>
        <authorList>
            <person name="Nicholson A.C."/>
            <person name="Gulvik C.A."/>
            <person name="Whitney A.M."/>
            <person name="Humrighouse B.W."/>
            <person name="Bell M."/>
            <person name="Holmes B."/>
            <person name="Steigerwalt A.G."/>
            <person name="Villarma A."/>
            <person name="Sheth M."/>
            <person name="Batra D."/>
            <person name="Pryor J."/>
            <person name="Bernardet J.-F."/>
            <person name="Hugo C."/>
            <person name="Kampfer P."/>
            <person name="Newman J."/>
            <person name="McQuiston J.R."/>
        </authorList>
    </citation>
    <scope>NUCLEOTIDE SEQUENCE [LARGE SCALE GENOMIC DNA]</scope>
    <source>
        <strain evidence="3">G0229</strain>
    </source>
</reference>
<feature type="chain" id="PRO_5018227576" description="HmuY protein" evidence="1">
    <location>
        <begin position="19"/>
        <end position="368"/>
    </location>
</feature>
<evidence type="ECO:0000313" key="3">
    <source>
        <dbReference type="Proteomes" id="UP000271193"/>
    </source>
</evidence>
<gene>
    <name evidence="2" type="ORF">EG339_14060</name>
</gene>
<dbReference type="GeneID" id="99065930"/>
<evidence type="ECO:0000313" key="2">
    <source>
        <dbReference type="EMBL" id="AZB25630.1"/>
    </source>
</evidence>
<dbReference type="Pfam" id="PF14064">
    <property type="entry name" value="HmuY"/>
    <property type="match status" value="2"/>
</dbReference>
<dbReference type="InterPro" id="IPR025921">
    <property type="entry name" value="HmuY"/>
</dbReference>
<keyword evidence="3" id="KW-1185">Reference proteome</keyword>
<dbReference type="PROSITE" id="PS51257">
    <property type="entry name" value="PROKAR_LIPOPROTEIN"/>
    <property type="match status" value="1"/>
</dbReference>
<dbReference type="RefSeq" id="WP_123870581.1">
    <property type="nucleotide sequence ID" value="NZ_CP033932.1"/>
</dbReference>
<dbReference type="AlphaFoldDB" id="A0A3G6THV1"/>